<protein>
    <recommendedName>
        <fullName evidence="4">Dipeptidylpeptidase IV N-terminal domain-containing protein</fullName>
    </recommendedName>
</protein>
<proteinExistence type="inferred from homology"/>
<accession>A0A1R1ESA7</accession>
<reference evidence="2 3" key="1">
    <citation type="submission" date="2016-11" db="EMBL/GenBank/DDBJ databases">
        <title>Paenibacillus species isolates.</title>
        <authorList>
            <person name="Beno S.M."/>
        </authorList>
    </citation>
    <scope>NUCLEOTIDE SEQUENCE [LARGE SCALE GENOMIC DNA]</scope>
    <source>
        <strain evidence="2 3">FSL R5-0378</strain>
    </source>
</reference>
<evidence type="ECO:0000313" key="3">
    <source>
        <dbReference type="Proteomes" id="UP000187172"/>
    </source>
</evidence>
<dbReference type="InterPro" id="IPR011659">
    <property type="entry name" value="WD40"/>
</dbReference>
<organism evidence="2 3">
    <name type="scientific">Paenibacillus rhizosphaerae</name>
    <dbReference type="NCBI Taxonomy" id="297318"/>
    <lineage>
        <taxon>Bacteria</taxon>
        <taxon>Bacillati</taxon>
        <taxon>Bacillota</taxon>
        <taxon>Bacilli</taxon>
        <taxon>Bacillales</taxon>
        <taxon>Paenibacillaceae</taxon>
        <taxon>Paenibacillus</taxon>
    </lineage>
</organism>
<dbReference type="Proteomes" id="UP000187172">
    <property type="component" value="Unassembled WGS sequence"/>
</dbReference>
<evidence type="ECO:0000256" key="1">
    <source>
        <dbReference type="ARBA" id="ARBA00009820"/>
    </source>
</evidence>
<dbReference type="PANTHER" id="PTHR36842">
    <property type="entry name" value="PROTEIN TOLB HOMOLOG"/>
    <property type="match status" value="1"/>
</dbReference>
<dbReference type="Pfam" id="PF07676">
    <property type="entry name" value="PD40"/>
    <property type="match status" value="1"/>
</dbReference>
<dbReference type="EMBL" id="MRTP01000003">
    <property type="protein sequence ID" value="OMF54720.1"/>
    <property type="molecule type" value="Genomic_DNA"/>
</dbReference>
<sequence>MGVRNQEGMKLMMKRHKLLPPVIGVMMAGALLAGCGSPQSNASREVIDKPGKQITVIDTAAEGRRNTGEIQVEQIEKLKDVYGRTWLSDHEAIVERNHVLMIHDFASNIERKLTENPATAGQYLAAASPDGEHVFFTGGNPKDKYDIGGYLLDAASGTVTKTGAFSMLSDMFWADPQHILVSTDDSKLQLIDLQGKRTPVQFSDPELSDNVPRMASKAGDRYYYLGVHEGYTVLKSFTASAPEAKTIQEGVVTFSLSPDGSAIALEKREWNTTKDAELQLIDASGKKLGTVAKGTLLGRPSWSPDGSKIAFSVYTEGEQGMKGMYVFDKASGKTTPLSTEIQAYDSPAVWSPDSKSLMVYQTVYEGEKSNNVTYVVHLK</sequence>
<comment type="similarity">
    <text evidence="1">Belongs to the TolB family.</text>
</comment>
<evidence type="ECO:0000313" key="2">
    <source>
        <dbReference type="EMBL" id="OMF54720.1"/>
    </source>
</evidence>
<dbReference type="AlphaFoldDB" id="A0A1R1ESA7"/>
<name>A0A1R1ESA7_9BACL</name>
<comment type="caution">
    <text evidence="2">The sequence shown here is derived from an EMBL/GenBank/DDBJ whole genome shotgun (WGS) entry which is preliminary data.</text>
</comment>
<dbReference type="STRING" id="297318.BK138_16340"/>
<dbReference type="Gene3D" id="2.120.10.30">
    <property type="entry name" value="TolB, C-terminal domain"/>
    <property type="match status" value="1"/>
</dbReference>
<dbReference type="InterPro" id="IPR011042">
    <property type="entry name" value="6-blade_b-propeller_TolB-like"/>
</dbReference>
<keyword evidence="3" id="KW-1185">Reference proteome</keyword>
<evidence type="ECO:0008006" key="4">
    <source>
        <dbReference type="Google" id="ProtNLM"/>
    </source>
</evidence>
<dbReference type="PANTHER" id="PTHR36842:SF1">
    <property type="entry name" value="PROTEIN TOLB"/>
    <property type="match status" value="1"/>
</dbReference>
<gene>
    <name evidence="2" type="ORF">BK138_16340</name>
</gene>
<dbReference type="PROSITE" id="PS51257">
    <property type="entry name" value="PROKAR_LIPOPROTEIN"/>
    <property type="match status" value="1"/>
</dbReference>
<dbReference type="SUPFAM" id="SSF82171">
    <property type="entry name" value="DPP6 N-terminal domain-like"/>
    <property type="match status" value="1"/>
</dbReference>
<dbReference type="Gene3D" id="2.120.10.60">
    <property type="entry name" value="Tricorn protease N-terminal domain"/>
    <property type="match status" value="1"/>
</dbReference>